<evidence type="ECO:0000256" key="1">
    <source>
        <dbReference type="SAM" id="MobiDB-lite"/>
    </source>
</evidence>
<protein>
    <submittedName>
        <fullName evidence="2">Uncharacterized protein</fullName>
    </submittedName>
</protein>
<name>A0ABV0LD78_9PSEU</name>
<evidence type="ECO:0000313" key="3">
    <source>
        <dbReference type="Proteomes" id="UP001440984"/>
    </source>
</evidence>
<keyword evidence="3" id="KW-1185">Reference proteome</keyword>
<dbReference type="RefSeq" id="WP_348950944.1">
    <property type="nucleotide sequence ID" value="NZ_JBDZYD010000005.1"/>
</dbReference>
<sequence>MNDSFTSSDDRKESFMSSKAGSAGWGFQGDAPKVAFGALDATNATLGAPALSPNGAVNAESGLAGLGRPG</sequence>
<organism evidence="2 3">
    <name type="scientific">Amycolatopsis melonis</name>
    <dbReference type="NCBI Taxonomy" id="3156488"/>
    <lineage>
        <taxon>Bacteria</taxon>
        <taxon>Bacillati</taxon>
        <taxon>Actinomycetota</taxon>
        <taxon>Actinomycetes</taxon>
        <taxon>Pseudonocardiales</taxon>
        <taxon>Pseudonocardiaceae</taxon>
        <taxon>Amycolatopsis</taxon>
    </lineage>
</organism>
<accession>A0ABV0LD78</accession>
<gene>
    <name evidence="2" type="ORF">ABJI51_14170</name>
</gene>
<feature type="region of interest" description="Disordered" evidence="1">
    <location>
        <begin position="48"/>
        <end position="70"/>
    </location>
</feature>
<proteinExistence type="predicted"/>
<comment type="caution">
    <text evidence="2">The sequence shown here is derived from an EMBL/GenBank/DDBJ whole genome shotgun (WGS) entry which is preliminary data.</text>
</comment>
<feature type="region of interest" description="Disordered" evidence="1">
    <location>
        <begin position="1"/>
        <end position="27"/>
    </location>
</feature>
<reference evidence="2 3" key="1">
    <citation type="submission" date="2024-05" db="EMBL/GenBank/DDBJ databases">
        <authorList>
            <person name="Zhao H."/>
            <person name="Xu Y."/>
            <person name="Lin S."/>
            <person name="Spain J.C."/>
            <person name="Zhou N.-Y."/>
        </authorList>
    </citation>
    <scope>NUCLEOTIDE SEQUENCE [LARGE SCALE GENOMIC DNA]</scope>
    <source>
        <strain evidence="2 3">NEAU-NG30</strain>
    </source>
</reference>
<evidence type="ECO:0000313" key="2">
    <source>
        <dbReference type="EMBL" id="MEQ0560230.1"/>
    </source>
</evidence>
<dbReference type="EMBL" id="JBDZYD010000005">
    <property type="protein sequence ID" value="MEQ0560230.1"/>
    <property type="molecule type" value="Genomic_DNA"/>
</dbReference>
<dbReference type="Proteomes" id="UP001440984">
    <property type="component" value="Unassembled WGS sequence"/>
</dbReference>